<geneLocation type="mitochondrion" evidence="12"/>
<dbReference type="Pfam" id="PF00420">
    <property type="entry name" value="Oxidored_q2"/>
    <property type="match status" value="1"/>
</dbReference>
<dbReference type="GO" id="GO:0016020">
    <property type="term" value="C:membrane"/>
    <property type="evidence" value="ECO:0007669"/>
    <property type="project" value="UniProtKB-SubCell"/>
</dbReference>
<protein>
    <recommendedName>
        <fullName evidence="3">NADH-ubiquinone oxidoreductase chain 4L</fullName>
    </recommendedName>
    <alternativeName>
        <fullName evidence="9">NADH dehydrogenase subunit 4L</fullName>
    </alternativeName>
</protein>
<evidence type="ECO:0000256" key="10">
    <source>
        <dbReference type="ARBA" id="ARBA00049551"/>
    </source>
</evidence>
<evidence type="ECO:0000256" key="1">
    <source>
        <dbReference type="ARBA" id="ARBA00004141"/>
    </source>
</evidence>
<accession>A0A678QWY6</accession>
<feature type="transmembrane region" description="Helical" evidence="11">
    <location>
        <begin position="33"/>
        <end position="52"/>
    </location>
</feature>
<proteinExistence type="inferred from homology"/>
<reference evidence="12" key="1">
    <citation type="submission" date="2016-04" db="EMBL/GenBank/DDBJ databases">
        <title>The partial mitochondrial genomes of Paratimomenus flavcapitatus.</title>
        <authorList>
            <person name="Song F."/>
            <person name="Liu Y.Q."/>
            <person name="Jiang P."/>
            <person name="Li H."/>
            <person name="Cai W.Z."/>
        </authorList>
    </citation>
    <scope>NUCLEOTIDE SEQUENCE</scope>
</reference>
<evidence type="ECO:0000313" key="12">
    <source>
        <dbReference type="EMBL" id="ASM82666.1"/>
    </source>
</evidence>
<feature type="transmembrane region" description="Helical" evidence="11">
    <location>
        <begin position="12"/>
        <end position="28"/>
    </location>
</feature>
<evidence type="ECO:0000256" key="2">
    <source>
        <dbReference type="ARBA" id="ARBA00010519"/>
    </source>
</evidence>
<dbReference type="Gene3D" id="1.10.287.3510">
    <property type="match status" value="1"/>
</dbReference>
<dbReference type="GO" id="GO:0008137">
    <property type="term" value="F:NADH dehydrogenase (ubiquinone) activity"/>
    <property type="evidence" value="ECO:0007669"/>
    <property type="project" value="UniProtKB-EC"/>
</dbReference>
<evidence type="ECO:0000256" key="6">
    <source>
        <dbReference type="ARBA" id="ARBA00022989"/>
    </source>
</evidence>
<comment type="catalytic activity">
    <reaction evidence="10">
        <text>a ubiquinone + NADH + 5 H(+)(in) = a ubiquinol + NAD(+) + 4 H(+)(out)</text>
        <dbReference type="Rhea" id="RHEA:29091"/>
        <dbReference type="Rhea" id="RHEA-COMP:9565"/>
        <dbReference type="Rhea" id="RHEA-COMP:9566"/>
        <dbReference type="ChEBI" id="CHEBI:15378"/>
        <dbReference type="ChEBI" id="CHEBI:16389"/>
        <dbReference type="ChEBI" id="CHEBI:17976"/>
        <dbReference type="ChEBI" id="CHEBI:57540"/>
        <dbReference type="ChEBI" id="CHEBI:57945"/>
        <dbReference type="EC" id="7.1.1.2"/>
    </reaction>
</comment>
<keyword evidence="4 11" id="KW-0812">Transmembrane</keyword>
<evidence type="ECO:0000256" key="9">
    <source>
        <dbReference type="ARBA" id="ARBA00031586"/>
    </source>
</evidence>
<sequence>MLTQVSSAELTSVWGVVLFLGGLLSVILTRSHFLALLLGLEFMVLGIFVLAMETLMEIWGNGQFGLVFLVFSVCEGSLGLTILIVLVRAYGNDYLRGLSIL</sequence>
<organism evidence="12">
    <name type="scientific">Paratimomenus flavocapitatus</name>
    <dbReference type="NCBI Taxonomy" id="2021295"/>
    <lineage>
        <taxon>Eukaryota</taxon>
        <taxon>Metazoa</taxon>
        <taxon>Ecdysozoa</taxon>
        <taxon>Arthropoda</taxon>
        <taxon>Hexapoda</taxon>
        <taxon>Insecta</taxon>
        <taxon>Pterygota</taxon>
        <taxon>Neoptera</taxon>
        <taxon>Polyneoptera</taxon>
        <taxon>Dermaptera</taxon>
        <taxon>Neodermaptera</taxon>
        <taxon>Epidermaptera</taxon>
        <taxon>Forficuloidea</taxon>
        <taxon>Forficulidae</taxon>
        <taxon>Paratimomenus</taxon>
    </lineage>
</organism>
<evidence type="ECO:0000256" key="5">
    <source>
        <dbReference type="ARBA" id="ARBA00022967"/>
    </source>
</evidence>
<keyword evidence="8 11" id="KW-0472">Membrane</keyword>
<name>A0A678QWY6_9NEOP</name>
<evidence type="ECO:0000256" key="11">
    <source>
        <dbReference type="SAM" id="Phobius"/>
    </source>
</evidence>
<evidence type="ECO:0000256" key="8">
    <source>
        <dbReference type="ARBA" id="ARBA00023136"/>
    </source>
</evidence>
<evidence type="ECO:0000256" key="7">
    <source>
        <dbReference type="ARBA" id="ARBA00023027"/>
    </source>
</evidence>
<feature type="transmembrane region" description="Helical" evidence="11">
    <location>
        <begin position="64"/>
        <end position="87"/>
    </location>
</feature>
<keyword evidence="6 11" id="KW-1133">Transmembrane helix</keyword>
<comment type="subcellular location">
    <subcellularLocation>
        <location evidence="1">Membrane</location>
        <topology evidence="1">Multi-pass membrane protein</topology>
    </subcellularLocation>
</comment>
<keyword evidence="5" id="KW-1278">Translocase</keyword>
<dbReference type="EMBL" id="KX091861">
    <property type="protein sequence ID" value="ASM82666.1"/>
    <property type="molecule type" value="Genomic_DNA"/>
</dbReference>
<dbReference type="AlphaFoldDB" id="A0A678QWY6"/>
<keyword evidence="7" id="KW-0520">NAD</keyword>
<comment type="similarity">
    <text evidence="2">Belongs to the complex I subunit 4L family.</text>
</comment>
<dbReference type="InterPro" id="IPR039428">
    <property type="entry name" value="NUOK/Mnh_C1-like"/>
</dbReference>
<evidence type="ECO:0000256" key="3">
    <source>
        <dbReference type="ARBA" id="ARBA00016612"/>
    </source>
</evidence>
<keyword evidence="12" id="KW-0496">Mitochondrion</keyword>
<gene>
    <name evidence="12" type="primary">ND4L</name>
</gene>
<evidence type="ECO:0000256" key="4">
    <source>
        <dbReference type="ARBA" id="ARBA00022692"/>
    </source>
</evidence>